<dbReference type="PANTHER" id="PTHR21530">
    <property type="entry name" value="PHEROMONE SHUTDOWN PROTEIN"/>
    <property type="match status" value="1"/>
</dbReference>
<evidence type="ECO:0008006" key="3">
    <source>
        <dbReference type="Google" id="ProtNLM"/>
    </source>
</evidence>
<dbReference type="Proteomes" id="UP001430455">
    <property type="component" value="Unassembled WGS sequence"/>
</dbReference>
<reference evidence="1 2" key="1">
    <citation type="submission" date="2021-06" db="EMBL/GenBank/DDBJ databases">
        <title>Halomicroarcula sp. a new haloarchaeum isolated from saline soil.</title>
        <authorList>
            <person name="Duran-Viseras A."/>
            <person name="Sanchez-Porro C."/>
            <person name="Ventosa A."/>
        </authorList>
    </citation>
    <scope>NUCLEOTIDE SEQUENCE [LARGE SCALE GENOMIC DNA]</scope>
    <source>
        <strain evidence="1 2">F27</strain>
    </source>
</reference>
<dbReference type="InterPro" id="IPR046345">
    <property type="entry name" value="TraB_PrgY-like"/>
</dbReference>
<keyword evidence="2" id="KW-1185">Reference proteome</keyword>
<organism evidence="1 2">
    <name type="scientific">Haloarcula nitratireducens</name>
    <dbReference type="NCBI Taxonomy" id="2487749"/>
    <lineage>
        <taxon>Archaea</taxon>
        <taxon>Methanobacteriati</taxon>
        <taxon>Methanobacteriota</taxon>
        <taxon>Stenosarchaea group</taxon>
        <taxon>Halobacteria</taxon>
        <taxon>Halobacteriales</taxon>
        <taxon>Haloarculaceae</taxon>
        <taxon>Haloarcula</taxon>
    </lineage>
</organism>
<dbReference type="EMBL" id="RKLT01000003">
    <property type="protein sequence ID" value="MBX0295299.1"/>
    <property type="molecule type" value="Genomic_DNA"/>
</dbReference>
<accession>A0AAW4PBN4</accession>
<gene>
    <name evidence="1" type="ORF">EGH23_10440</name>
</gene>
<name>A0AAW4PBN4_9EURY</name>
<dbReference type="RefSeq" id="WP_220579953.1">
    <property type="nucleotide sequence ID" value="NZ_RKLT01000003.1"/>
</dbReference>
<evidence type="ECO:0000313" key="1">
    <source>
        <dbReference type="EMBL" id="MBX0295299.1"/>
    </source>
</evidence>
<comment type="caution">
    <text evidence="1">The sequence shown here is derived from an EMBL/GenBank/DDBJ whole genome shotgun (WGS) entry which is preliminary data.</text>
</comment>
<proteinExistence type="predicted"/>
<dbReference type="PANTHER" id="PTHR21530:SF0">
    <property type="entry name" value="TRAB FAMILY PROTEIN"/>
    <property type="match status" value="1"/>
</dbReference>
<sequence length="244" mass="26198">MQSSDDDDVTDPRLREECLERIPGAAGDVLLVGVVHDHPASTYRVRAVLDRETPATLALELPPPAVPLFEQHAADERTPPPFGGEMSAAIQAADAARVVGIDGPTPTFLRHLVGDLYRERASLSAVCDTVRALLSVTREVATRRVAATVAARTTLRIAVDAPTTYDVSSDDAPDRQATDERERIRAANSVLSAFEPPTAATVRTAARERHMAERLASLRTAGDVVAVVGMAHLEGVRERLVDAE</sequence>
<dbReference type="AlphaFoldDB" id="A0AAW4PBN4"/>
<protein>
    <recommendedName>
        <fullName evidence="3">TraB family protein</fullName>
    </recommendedName>
</protein>
<evidence type="ECO:0000313" key="2">
    <source>
        <dbReference type="Proteomes" id="UP001430455"/>
    </source>
</evidence>